<keyword evidence="2" id="KW-0328">Glycosyltransferase</keyword>
<dbReference type="EC" id="2.4.-.-" evidence="2"/>
<dbReference type="SUPFAM" id="SSF53448">
    <property type="entry name" value="Nucleotide-diphospho-sugar transferases"/>
    <property type="match status" value="1"/>
</dbReference>
<dbReference type="PANTHER" id="PTHR22916:SF67">
    <property type="entry name" value="COLANIC ACID BIOSYNTHESIS GLYCOSYL TRANSFERASE WCAE-RELATED"/>
    <property type="match status" value="1"/>
</dbReference>
<dbReference type="RefSeq" id="WP_379023367.1">
    <property type="nucleotide sequence ID" value="NZ_JBHRTA010000038.1"/>
</dbReference>
<dbReference type="InterPro" id="IPR001173">
    <property type="entry name" value="Glyco_trans_2-like"/>
</dbReference>
<dbReference type="Gene3D" id="3.90.550.10">
    <property type="entry name" value="Spore Coat Polysaccharide Biosynthesis Protein SpsA, Chain A"/>
    <property type="match status" value="1"/>
</dbReference>
<comment type="caution">
    <text evidence="2">The sequence shown here is derived from an EMBL/GenBank/DDBJ whole genome shotgun (WGS) entry which is preliminary data.</text>
</comment>
<dbReference type="GO" id="GO:0016757">
    <property type="term" value="F:glycosyltransferase activity"/>
    <property type="evidence" value="ECO:0007669"/>
    <property type="project" value="UniProtKB-KW"/>
</dbReference>
<accession>A0ABV7JNC3</accession>
<feature type="domain" description="Glycosyltransferase 2-like" evidence="1">
    <location>
        <begin position="7"/>
        <end position="130"/>
    </location>
</feature>
<dbReference type="CDD" id="cd06433">
    <property type="entry name" value="GT_2_WfgS_like"/>
    <property type="match status" value="1"/>
</dbReference>
<keyword evidence="3" id="KW-1185">Reference proteome</keyword>
<protein>
    <submittedName>
        <fullName evidence="2">Glycosyltransferase family 2 protein</fullName>
        <ecNumber evidence="2">2.4.-.-</ecNumber>
    </submittedName>
</protein>
<proteinExistence type="predicted"/>
<dbReference type="Proteomes" id="UP001595526">
    <property type="component" value="Unassembled WGS sequence"/>
</dbReference>
<organism evidence="2 3">
    <name type="scientific">Parapedobacter deserti</name>
    <dbReference type="NCBI Taxonomy" id="1912957"/>
    <lineage>
        <taxon>Bacteria</taxon>
        <taxon>Pseudomonadati</taxon>
        <taxon>Bacteroidota</taxon>
        <taxon>Sphingobacteriia</taxon>
        <taxon>Sphingobacteriales</taxon>
        <taxon>Sphingobacteriaceae</taxon>
        <taxon>Parapedobacter</taxon>
    </lineage>
</organism>
<evidence type="ECO:0000259" key="1">
    <source>
        <dbReference type="Pfam" id="PF00535"/>
    </source>
</evidence>
<keyword evidence="2" id="KW-0808">Transferase</keyword>
<dbReference type="Pfam" id="PF00535">
    <property type="entry name" value="Glycos_transf_2"/>
    <property type="match status" value="1"/>
</dbReference>
<dbReference type="InterPro" id="IPR029044">
    <property type="entry name" value="Nucleotide-diphossugar_trans"/>
</dbReference>
<sequence length="277" mass="31998">MKQPLLSVIIPTYRSAKTIHACINSVLEQTFEDFEMIIQDGVSPDKTIEIVRAFNDNRIKVFSEKDNGVYDAMNRAIVRASGKWLYFLGSDDTLYERSTFVSLSTILKKTKADLVYGNVMMSGDSHWVKDGAIYRGETNLASLFEQNISHQAIVYRKKIFDDGLRFNLDYPICADFDLNLRCFACYQVAYTPLIIATFATGGMSTQHVDQRFEREKWENILYYYGGKLRQPEFLRYKGIIKKTGKELFKKGKYSAGLMALSAYFYFKVLRIRKRQLA</sequence>
<evidence type="ECO:0000313" key="3">
    <source>
        <dbReference type="Proteomes" id="UP001595526"/>
    </source>
</evidence>
<dbReference type="EMBL" id="JBHRTA010000038">
    <property type="protein sequence ID" value="MFC3198577.1"/>
    <property type="molecule type" value="Genomic_DNA"/>
</dbReference>
<name>A0ABV7JNC3_9SPHI</name>
<gene>
    <name evidence="2" type="ORF">ACFOET_13210</name>
</gene>
<evidence type="ECO:0000313" key="2">
    <source>
        <dbReference type="EMBL" id="MFC3198577.1"/>
    </source>
</evidence>
<dbReference type="PANTHER" id="PTHR22916">
    <property type="entry name" value="GLYCOSYLTRANSFERASE"/>
    <property type="match status" value="1"/>
</dbReference>
<reference evidence="3" key="1">
    <citation type="journal article" date="2019" name="Int. J. Syst. Evol. Microbiol.">
        <title>The Global Catalogue of Microorganisms (GCM) 10K type strain sequencing project: providing services to taxonomists for standard genome sequencing and annotation.</title>
        <authorList>
            <consortium name="The Broad Institute Genomics Platform"/>
            <consortium name="The Broad Institute Genome Sequencing Center for Infectious Disease"/>
            <person name="Wu L."/>
            <person name="Ma J."/>
        </authorList>
    </citation>
    <scope>NUCLEOTIDE SEQUENCE [LARGE SCALE GENOMIC DNA]</scope>
    <source>
        <strain evidence="3">KCTC 52416</strain>
    </source>
</reference>